<dbReference type="Proteomes" id="UP000271087">
    <property type="component" value="Unassembled WGS sequence"/>
</dbReference>
<feature type="compositionally biased region" description="Basic and acidic residues" evidence="2">
    <location>
        <begin position="1080"/>
        <end position="1089"/>
    </location>
</feature>
<organism evidence="5">
    <name type="scientific">Onchocerca ochengi</name>
    <name type="common">Filarial nematode worm</name>
    <dbReference type="NCBI Taxonomy" id="42157"/>
    <lineage>
        <taxon>Eukaryota</taxon>
        <taxon>Metazoa</taxon>
        <taxon>Ecdysozoa</taxon>
        <taxon>Nematoda</taxon>
        <taxon>Chromadorea</taxon>
        <taxon>Rhabditida</taxon>
        <taxon>Spirurina</taxon>
        <taxon>Spiruromorpha</taxon>
        <taxon>Filarioidea</taxon>
        <taxon>Onchocercidae</taxon>
        <taxon>Onchocerca</taxon>
    </lineage>
</organism>
<proteinExistence type="predicted"/>
<reference evidence="3 4" key="2">
    <citation type="submission" date="2018-08" db="EMBL/GenBank/DDBJ databases">
        <authorList>
            <person name="Laetsch R D."/>
            <person name="Stevens L."/>
            <person name="Kumar S."/>
            <person name="Blaxter L. M."/>
        </authorList>
    </citation>
    <scope>NUCLEOTIDE SEQUENCE [LARGE SCALE GENOMIC DNA]</scope>
</reference>
<evidence type="ECO:0000313" key="3">
    <source>
        <dbReference type="EMBL" id="VDK70231.1"/>
    </source>
</evidence>
<evidence type="ECO:0000256" key="1">
    <source>
        <dbReference type="SAM" id="Coils"/>
    </source>
</evidence>
<evidence type="ECO:0000313" key="5">
    <source>
        <dbReference type="WBParaSite" id="nOo.2.0.1.t03720-RA"/>
    </source>
</evidence>
<accession>A0A182E6T1</accession>
<feature type="compositionally biased region" description="Polar residues" evidence="2">
    <location>
        <begin position="1124"/>
        <end position="1170"/>
    </location>
</feature>
<feature type="compositionally biased region" description="Basic and acidic residues" evidence="2">
    <location>
        <begin position="571"/>
        <end position="585"/>
    </location>
</feature>
<feature type="compositionally biased region" description="Polar residues" evidence="2">
    <location>
        <begin position="443"/>
        <end position="457"/>
    </location>
</feature>
<feature type="coiled-coil region" evidence="1">
    <location>
        <begin position="294"/>
        <end position="321"/>
    </location>
</feature>
<dbReference type="WBParaSite" id="nOo.2.0.1.t03720-RA">
    <property type="protein sequence ID" value="nOo.2.0.1.t03720-RA"/>
    <property type="gene ID" value="nOo.2.0.1.g03720"/>
</dbReference>
<sequence length="1200" mass="136647">MAEKKNGKEVEDNAQVHVEESFDNSKLRYIKSGNGILEADDAINSQILTLEDQQQSKKDLLRSQKVLKKEPINIATQSGIPSTNLVEATSMPIDSILGNRNTFQQQNNFHTKQPLITPNSETSYETEAQQILEQKFIQPFIEFENITTEIIKDQVVDAFGLSQVIDDLQDQQEMNDEIVDISESLRNFRQKSPVEKQADFMTLNDDESLSKNEAGITDDTVHKNLGDWGSGHEFEKCESTHNVFSEEKTKHQNLVQQLVPKITGNVIPENEQDFKINAIFTGLQFIDGELFEVINGLSNVVDDSEREIHLLKMEYQKLEETEIPNETLHPILEINEESQEVPLAAGFSETVFAEEFNETEIHPRTEYSISGIMVEKEKIKADAIHLTMIAGAQSITEEVSLEQDQFETTSIGEKCFKNMDFSESEKGFTVKKDEISRIKELTKSTVSKQDPENTSQGILRGAELENESVSSDNEVRSEQFLVDLKSTKVAENSENVNKIHGEYRELLESKKFREQALYEKQQENAISVDIGKNIISPIKLLEEKKKSSEAHENKAISKDDKKSDSVSTTSDQKHEMDRQENDENIKVDNADKLIVKSLKFVNMRKDKKFENNKRNKLFLQKELKNVSKDASSTVPPKSTVKRTTKTLSTTAAKIVSKSKDAKKSNQMMVDQKSTTKSFVLLPLISGKTAILKEKNVEEVGLKHTKNVTNSRNVQSLKQNTTPTKTSTVSLKLTQKKPQESRNFAKIKSESNNDSKNIPKDIIRDNQKTEKDTENNEKELAKKDKKIGIIDLEPLIWMETLVPTYEQTWKIYESTNQIIDKTDILFEKMTEKKLEIDGKIENLEINSPKLIWEIKKISEFMEAEVTKSLTLSNRGEINIPECYTSSNKDKEFLSLIDFSNIRKEQQGKISVEEEISMEDSNGKRKMEISRLIPSKSFEVIELSLKVESEISLEQKILDIIKRQDIGSDTSKDSGNSHENIEEDKVLPFKSKASEIRSEVETDTNERIDKTIAVEDVDKMERINENEEEKSDIKLERGDDGKESESRIVNEIISAEIQTGGKIILAAGSGFGQQSQPELETNDDRHDQESHSKHHQHQRRGQFGGMYSDVPGECRHNTAGKDSSREYQQNFSQENSGISGNTELQGNHQLQSTENQNHSRKQQQQDNTNRGYNQDYAGQQGHRKQNKRNKKSRIMHDGFPLC</sequence>
<keyword evidence="4" id="KW-1185">Reference proteome</keyword>
<reference evidence="5" key="1">
    <citation type="submission" date="2016-06" db="UniProtKB">
        <authorList>
            <consortium name="WormBaseParasite"/>
        </authorList>
    </citation>
    <scope>IDENTIFICATION</scope>
</reference>
<feature type="compositionally biased region" description="Basic residues" evidence="2">
    <location>
        <begin position="1179"/>
        <end position="1191"/>
    </location>
</feature>
<feature type="region of interest" description="Disordered" evidence="2">
    <location>
        <begin position="707"/>
        <end position="776"/>
    </location>
</feature>
<feature type="region of interest" description="Disordered" evidence="2">
    <location>
        <begin position="1019"/>
        <end position="1043"/>
    </location>
</feature>
<evidence type="ECO:0000256" key="2">
    <source>
        <dbReference type="SAM" id="MobiDB-lite"/>
    </source>
</evidence>
<dbReference type="AlphaFoldDB" id="A0A182E6T1"/>
<dbReference type="EMBL" id="UYRW01000742">
    <property type="protein sequence ID" value="VDK70231.1"/>
    <property type="molecule type" value="Genomic_DNA"/>
</dbReference>
<gene>
    <name evidence="3" type="ORF">NOO_LOCUS3720</name>
</gene>
<name>A0A182E6T1_ONCOC</name>
<feature type="compositionally biased region" description="Basic and acidic residues" evidence="2">
    <location>
        <begin position="544"/>
        <end position="564"/>
    </location>
</feature>
<feature type="region of interest" description="Disordered" evidence="2">
    <location>
        <begin position="544"/>
        <end position="585"/>
    </location>
</feature>
<evidence type="ECO:0000313" key="4">
    <source>
        <dbReference type="Proteomes" id="UP000271087"/>
    </source>
</evidence>
<dbReference type="OrthoDB" id="5850173at2759"/>
<feature type="compositionally biased region" description="Basic and acidic residues" evidence="2">
    <location>
        <begin position="746"/>
        <end position="776"/>
    </location>
</feature>
<protein>
    <submittedName>
        <fullName evidence="3 5">Uncharacterized protein</fullName>
    </submittedName>
</protein>
<feature type="region of interest" description="Disordered" evidence="2">
    <location>
        <begin position="1070"/>
        <end position="1200"/>
    </location>
</feature>
<feature type="compositionally biased region" description="Polar residues" evidence="2">
    <location>
        <begin position="707"/>
        <end position="732"/>
    </location>
</feature>
<feature type="region of interest" description="Disordered" evidence="2">
    <location>
        <begin position="442"/>
        <end position="472"/>
    </location>
</feature>
<keyword evidence="1" id="KW-0175">Coiled coil</keyword>